<accession>A0A134B809</accession>
<feature type="region of interest" description="Disordered" evidence="1">
    <location>
        <begin position="1"/>
        <end position="20"/>
    </location>
</feature>
<dbReference type="Proteomes" id="UP000070224">
    <property type="component" value="Unassembled WGS sequence"/>
</dbReference>
<name>A0A134B809_9PORP</name>
<evidence type="ECO:0000313" key="3">
    <source>
        <dbReference type="Proteomes" id="UP000070224"/>
    </source>
</evidence>
<protein>
    <submittedName>
        <fullName evidence="2">Uncharacterized protein</fullName>
    </submittedName>
</protein>
<evidence type="ECO:0000313" key="2">
    <source>
        <dbReference type="EMBL" id="KXB76074.1"/>
    </source>
</evidence>
<dbReference type="EMBL" id="LSDK01000079">
    <property type="protein sequence ID" value="KXB76074.1"/>
    <property type="molecule type" value="Genomic_DNA"/>
</dbReference>
<gene>
    <name evidence="2" type="ORF">HMPREF3185_01163</name>
</gene>
<comment type="caution">
    <text evidence="2">The sequence shown here is derived from an EMBL/GenBank/DDBJ whole genome shotgun (WGS) entry which is preliminary data.</text>
</comment>
<sequence length="63" mass="6958">MTSTGSIADQYWSQFPSSTPPPTSLYNKHLQTLHFSSPDRPSLPLLHRESEEALTIGIVGKFG</sequence>
<feature type="compositionally biased region" description="Polar residues" evidence="1">
    <location>
        <begin position="1"/>
        <end position="15"/>
    </location>
</feature>
<dbReference type="AlphaFoldDB" id="A0A134B809"/>
<dbReference type="STRING" id="322095.HMPREF3185_01163"/>
<reference evidence="3" key="1">
    <citation type="submission" date="2016-01" db="EMBL/GenBank/DDBJ databases">
        <authorList>
            <person name="Mitreva M."/>
            <person name="Pepin K.H."/>
            <person name="Mihindukulasuriya K.A."/>
            <person name="Fulton R."/>
            <person name="Fronick C."/>
            <person name="O'Laughlin M."/>
            <person name="Miner T."/>
            <person name="Herter B."/>
            <person name="Rosa B.A."/>
            <person name="Cordes M."/>
            <person name="Tomlinson C."/>
            <person name="Wollam A."/>
            <person name="Palsikar V.B."/>
            <person name="Mardis E.R."/>
            <person name="Wilson R.K."/>
        </authorList>
    </citation>
    <scope>NUCLEOTIDE SEQUENCE [LARGE SCALE GENOMIC DNA]</scope>
    <source>
        <strain evidence="3">KA00683</strain>
    </source>
</reference>
<keyword evidence="3" id="KW-1185">Reference proteome</keyword>
<dbReference type="PATRIC" id="fig|322095.3.peg.1149"/>
<organism evidence="2 3">
    <name type="scientific">Porphyromonas somerae</name>
    <dbReference type="NCBI Taxonomy" id="322095"/>
    <lineage>
        <taxon>Bacteria</taxon>
        <taxon>Pseudomonadati</taxon>
        <taxon>Bacteroidota</taxon>
        <taxon>Bacteroidia</taxon>
        <taxon>Bacteroidales</taxon>
        <taxon>Porphyromonadaceae</taxon>
        <taxon>Porphyromonas</taxon>
    </lineage>
</organism>
<proteinExistence type="predicted"/>
<evidence type="ECO:0000256" key="1">
    <source>
        <dbReference type="SAM" id="MobiDB-lite"/>
    </source>
</evidence>